<evidence type="ECO:0000313" key="2">
    <source>
        <dbReference type="EMBL" id="KAA9164505.1"/>
    </source>
</evidence>
<name>A0A5N0VEL0_9PSEU</name>
<gene>
    <name evidence="2" type="ORF">FPZ12_007915</name>
</gene>
<dbReference type="EMBL" id="VMNW02000007">
    <property type="protein sequence ID" value="KAA9164505.1"/>
    <property type="molecule type" value="Genomic_DNA"/>
</dbReference>
<dbReference type="PANTHER" id="PTHR21310">
    <property type="entry name" value="AMINOGLYCOSIDE PHOSPHOTRANSFERASE-RELATED-RELATED"/>
    <property type="match status" value="1"/>
</dbReference>
<dbReference type="InterPro" id="IPR041726">
    <property type="entry name" value="ACAD10_11_N"/>
</dbReference>
<dbReference type="InterPro" id="IPR002575">
    <property type="entry name" value="Aminoglycoside_PTrfase"/>
</dbReference>
<reference evidence="2" key="1">
    <citation type="submission" date="2019-09" db="EMBL/GenBank/DDBJ databases">
        <authorList>
            <person name="Teo W.F.A."/>
            <person name="Duangmal K."/>
        </authorList>
    </citation>
    <scope>NUCLEOTIDE SEQUENCE [LARGE SCALE GENOMIC DNA]</scope>
    <source>
        <strain evidence="2">K81G1</strain>
    </source>
</reference>
<dbReference type="Gene3D" id="3.90.1200.10">
    <property type="match status" value="1"/>
</dbReference>
<dbReference type="SUPFAM" id="SSF56112">
    <property type="entry name" value="Protein kinase-like (PK-like)"/>
    <property type="match status" value="1"/>
</dbReference>
<feature type="domain" description="Aminoglycoside phosphotransferase" evidence="1">
    <location>
        <begin position="70"/>
        <end position="304"/>
    </location>
</feature>
<dbReference type="InterPro" id="IPR051678">
    <property type="entry name" value="AGP_Transferase"/>
</dbReference>
<evidence type="ECO:0000313" key="3">
    <source>
        <dbReference type="Proteomes" id="UP000319769"/>
    </source>
</evidence>
<proteinExistence type="predicted"/>
<organism evidence="2 3">
    <name type="scientific">Amycolatopsis acidicola</name>
    <dbReference type="NCBI Taxonomy" id="2596893"/>
    <lineage>
        <taxon>Bacteria</taxon>
        <taxon>Bacillati</taxon>
        <taxon>Actinomycetota</taxon>
        <taxon>Actinomycetes</taxon>
        <taxon>Pseudonocardiales</taxon>
        <taxon>Pseudonocardiaceae</taxon>
        <taxon>Amycolatopsis</taxon>
    </lineage>
</organism>
<dbReference type="AlphaFoldDB" id="A0A5N0VEL0"/>
<keyword evidence="3" id="KW-1185">Reference proteome</keyword>
<protein>
    <submittedName>
        <fullName evidence="2">Phosphotransferase family protein</fullName>
    </submittedName>
</protein>
<comment type="caution">
    <text evidence="2">The sequence shown here is derived from an EMBL/GenBank/DDBJ whole genome shotgun (WGS) entry which is preliminary data.</text>
</comment>
<evidence type="ECO:0000259" key="1">
    <source>
        <dbReference type="Pfam" id="PF01636"/>
    </source>
</evidence>
<dbReference type="Pfam" id="PF01636">
    <property type="entry name" value="APH"/>
    <property type="match status" value="1"/>
</dbReference>
<dbReference type="OrthoDB" id="4524027at2"/>
<dbReference type="InterPro" id="IPR011009">
    <property type="entry name" value="Kinase-like_dom_sf"/>
</dbReference>
<dbReference type="CDD" id="cd05154">
    <property type="entry name" value="ACAD10_11_N-like"/>
    <property type="match status" value="1"/>
</dbReference>
<dbReference type="Proteomes" id="UP000319769">
    <property type="component" value="Unassembled WGS sequence"/>
</dbReference>
<sequence length="376" mass="41021">MLRFLPAIAHSAERPQAGRCGDLQRGAADLLRAGRAASHSEPVPELDHDQVLQRVARCWPGATLSGLHRLPGGVSSLTFSSVLRRPDRPDTPVVVKVAPPGLAPVRNRDVLRQARILRLLDEDGSVPVPKVLAEDDGSPPLFVMTLVPGESYEPLLDAAAQPPSPGVVTARALAAARALARLQNVPAGRSGERAVPVREELDRWARLLDTVDPKIAPRHEKLYRELSGRAPAPVAPCLSHGDFRLANMLFTGERLTAVIDWEIWSVGDPRVDLAWLLMHTDPPHRFHAPRAEADVKAGSGMPSRAELLEAYQGIRPGAVADLPWFLAYSHYKTVSTLAVLIKRNRRLAEPEPHLETAAESLPDAVERGRRILAQSK</sequence>
<dbReference type="GO" id="GO:0016740">
    <property type="term" value="F:transferase activity"/>
    <property type="evidence" value="ECO:0007669"/>
    <property type="project" value="UniProtKB-KW"/>
</dbReference>
<dbReference type="Gene3D" id="3.30.200.20">
    <property type="entry name" value="Phosphorylase Kinase, domain 1"/>
    <property type="match status" value="1"/>
</dbReference>
<accession>A0A5N0VEL0</accession>